<dbReference type="GeneID" id="117555911"/>
<evidence type="ECO:0000256" key="1">
    <source>
        <dbReference type="ARBA" id="ARBA00004370"/>
    </source>
</evidence>
<evidence type="ECO:0000256" key="2">
    <source>
        <dbReference type="ARBA" id="ARBA00023136"/>
    </source>
</evidence>
<keyword evidence="6" id="KW-1185">Reference proteome</keyword>
<evidence type="ECO:0000256" key="3">
    <source>
        <dbReference type="ARBA" id="ARBA00023180"/>
    </source>
</evidence>
<sequence length="119" mass="13278">MGGQVLLFFSLLSLGSVFGQVSYSIPEEMPKGSLVGNMAKDFGLDIKRLKSGRARIFTEDGSEYIGLNADKGTLVVAKRIDREELCKQVSPCSLHFQIIFENPMELHRIDIVKLCRNIT</sequence>
<keyword evidence="3" id="KW-0325">Glycoprotein</keyword>
<protein>
    <submittedName>
        <fullName evidence="7">Protocadherin beta-16-like</fullName>
    </submittedName>
</protein>
<dbReference type="Gene3D" id="2.60.40.60">
    <property type="entry name" value="Cadherins"/>
    <property type="match status" value="1"/>
</dbReference>
<dbReference type="InterPro" id="IPR015919">
    <property type="entry name" value="Cadherin-like_sf"/>
</dbReference>
<dbReference type="AlphaFoldDB" id="A0A6P8V9Z5"/>
<dbReference type="PANTHER" id="PTHR24028">
    <property type="entry name" value="CADHERIN-87A"/>
    <property type="match status" value="1"/>
</dbReference>
<dbReference type="SUPFAM" id="SSF49313">
    <property type="entry name" value="Cadherin-like"/>
    <property type="match status" value="1"/>
</dbReference>
<gene>
    <name evidence="7" type="primary">LOC117555911</name>
</gene>
<dbReference type="Pfam" id="PF08266">
    <property type="entry name" value="Cadherin_2"/>
    <property type="match status" value="1"/>
</dbReference>
<dbReference type="GO" id="GO:0005509">
    <property type="term" value="F:calcium ion binding"/>
    <property type="evidence" value="ECO:0007669"/>
    <property type="project" value="InterPro"/>
</dbReference>
<dbReference type="GO" id="GO:0005886">
    <property type="term" value="C:plasma membrane"/>
    <property type="evidence" value="ECO:0007669"/>
    <property type="project" value="TreeGrafter"/>
</dbReference>
<keyword evidence="2" id="KW-0472">Membrane</keyword>
<dbReference type="FunFam" id="2.60.40.60:FF:000006">
    <property type="entry name" value="Protocadherin alpha 2"/>
    <property type="match status" value="1"/>
</dbReference>
<evidence type="ECO:0000313" key="7">
    <source>
        <dbReference type="RefSeq" id="XP_034086851.1"/>
    </source>
</evidence>
<dbReference type="KEGG" id="gacu:117555911"/>
<dbReference type="GO" id="GO:0007155">
    <property type="term" value="P:cell adhesion"/>
    <property type="evidence" value="ECO:0007669"/>
    <property type="project" value="TreeGrafter"/>
</dbReference>
<dbReference type="InterPro" id="IPR050174">
    <property type="entry name" value="Protocadherin/Cadherin-CA"/>
</dbReference>
<dbReference type="RefSeq" id="XP_034086851.1">
    <property type="nucleotide sequence ID" value="XM_034230960.1"/>
</dbReference>
<feature type="chain" id="PRO_5028388040" evidence="4">
    <location>
        <begin position="20"/>
        <end position="119"/>
    </location>
</feature>
<dbReference type="InterPro" id="IPR013164">
    <property type="entry name" value="Cadherin_N"/>
</dbReference>
<dbReference type="Proteomes" id="UP000515161">
    <property type="component" value="Unplaced"/>
</dbReference>
<comment type="subcellular location">
    <subcellularLocation>
        <location evidence="1">Membrane</location>
    </subcellularLocation>
</comment>
<dbReference type="InParanoid" id="A0A6P8V9Z5"/>
<reference evidence="7" key="1">
    <citation type="submission" date="2025-08" db="UniProtKB">
        <authorList>
            <consortium name="RefSeq"/>
        </authorList>
    </citation>
    <scope>IDENTIFICATION</scope>
</reference>
<accession>A0A6P8V9Z5</accession>
<dbReference type="PANTHER" id="PTHR24028:SF296">
    <property type="entry name" value="PROTOCADHERIN 1 GAMMA 11 PRECURSOR-RELATED"/>
    <property type="match status" value="1"/>
</dbReference>
<evidence type="ECO:0000313" key="6">
    <source>
        <dbReference type="Proteomes" id="UP000515161"/>
    </source>
</evidence>
<keyword evidence="4" id="KW-0732">Signal</keyword>
<feature type="domain" description="Cadherin N-terminal" evidence="5">
    <location>
        <begin position="20"/>
        <end position="102"/>
    </location>
</feature>
<organism evidence="6 7">
    <name type="scientific">Gymnodraco acuticeps</name>
    <name type="common">Antarctic dragonfish</name>
    <dbReference type="NCBI Taxonomy" id="8218"/>
    <lineage>
        <taxon>Eukaryota</taxon>
        <taxon>Metazoa</taxon>
        <taxon>Chordata</taxon>
        <taxon>Craniata</taxon>
        <taxon>Vertebrata</taxon>
        <taxon>Euteleostomi</taxon>
        <taxon>Actinopterygii</taxon>
        <taxon>Neopterygii</taxon>
        <taxon>Teleostei</taxon>
        <taxon>Neoteleostei</taxon>
        <taxon>Acanthomorphata</taxon>
        <taxon>Eupercaria</taxon>
        <taxon>Perciformes</taxon>
        <taxon>Notothenioidei</taxon>
        <taxon>Bathydraconidae</taxon>
        <taxon>Gymnodraco</taxon>
    </lineage>
</organism>
<dbReference type="OrthoDB" id="6252479at2759"/>
<name>A0A6P8V9Z5_GYMAC</name>
<evidence type="ECO:0000259" key="5">
    <source>
        <dbReference type="Pfam" id="PF08266"/>
    </source>
</evidence>
<proteinExistence type="predicted"/>
<feature type="signal peptide" evidence="4">
    <location>
        <begin position="1"/>
        <end position="19"/>
    </location>
</feature>
<evidence type="ECO:0000256" key="4">
    <source>
        <dbReference type="SAM" id="SignalP"/>
    </source>
</evidence>